<dbReference type="AlphaFoldDB" id="A0A218W6U5"/>
<proteinExistence type="predicted"/>
<gene>
    <name evidence="1" type="ORF">CDL15_Pgr010750</name>
</gene>
<organism evidence="1 2">
    <name type="scientific">Punica granatum</name>
    <name type="common">Pomegranate</name>
    <dbReference type="NCBI Taxonomy" id="22663"/>
    <lineage>
        <taxon>Eukaryota</taxon>
        <taxon>Viridiplantae</taxon>
        <taxon>Streptophyta</taxon>
        <taxon>Embryophyta</taxon>
        <taxon>Tracheophyta</taxon>
        <taxon>Spermatophyta</taxon>
        <taxon>Magnoliopsida</taxon>
        <taxon>eudicotyledons</taxon>
        <taxon>Gunneridae</taxon>
        <taxon>Pentapetalae</taxon>
        <taxon>rosids</taxon>
        <taxon>malvids</taxon>
        <taxon>Myrtales</taxon>
        <taxon>Lythraceae</taxon>
        <taxon>Punica</taxon>
    </lineage>
</organism>
<comment type="caution">
    <text evidence="1">The sequence shown here is derived from an EMBL/GenBank/DDBJ whole genome shotgun (WGS) entry which is preliminary data.</text>
</comment>
<protein>
    <submittedName>
        <fullName evidence="1">Uncharacterized protein</fullName>
    </submittedName>
</protein>
<sequence>MFLCRKGPFLRVGIHSGDQDEFRKAVRNLFPSPDDPRVCADLFPGAVYWFVDRASWEPHQEGAYKCLGVPRLK</sequence>
<evidence type="ECO:0000313" key="1">
    <source>
        <dbReference type="EMBL" id="OWM67812.1"/>
    </source>
</evidence>
<name>A0A218W6U5_PUNGR</name>
<evidence type="ECO:0000313" key="2">
    <source>
        <dbReference type="Proteomes" id="UP000197138"/>
    </source>
</evidence>
<dbReference type="Proteomes" id="UP000197138">
    <property type="component" value="Unassembled WGS sequence"/>
</dbReference>
<dbReference type="EMBL" id="MTKT01005370">
    <property type="protein sequence ID" value="OWM67812.1"/>
    <property type="molecule type" value="Genomic_DNA"/>
</dbReference>
<accession>A0A218W6U5</accession>
<reference evidence="2" key="1">
    <citation type="journal article" date="2017" name="Plant J.">
        <title>The pomegranate (Punica granatum L.) genome and the genomics of punicalagin biosynthesis.</title>
        <authorList>
            <person name="Qin G."/>
            <person name="Xu C."/>
            <person name="Ming R."/>
            <person name="Tang H."/>
            <person name="Guyot R."/>
            <person name="Kramer E.M."/>
            <person name="Hu Y."/>
            <person name="Yi X."/>
            <person name="Qi Y."/>
            <person name="Xu X."/>
            <person name="Gao Z."/>
            <person name="Pan H."/>
            <person name="Jian J."/>
            <person name="Tian Y."/>
            <person name="Yue Z."/>
            <person name="Xu Y."/>
        </authorList>
    </citation>
    <scope>NUCLEOTIDE SEQUENCE [LARGE SCALE GENOMIC DNA]</scope>
    <source>
        <strain evidence="2">cv. Dabenzi</strain>
    </source>
</reference>